<organism evidence="6 7">
    <name type="scientific">Terriglobus roseus (strain DSM 18391 / NRRL B-41598 / KBS 63)</name>
    <dbReference type="NCBI Taxonomy" id="926566"/>
    <lineage>
        <taxon>Bacteria</taxon>
        <taxon>Pseudomonadati</taxon>
        <taxon>Acidobacteriota</taxon>
        <taxon>Terriglobia</taxon>
        <taxon>Terriglobales</taxon>
        <taxon>Acidobacteriaceae</taxon>
        <taxon>Terriglobus</taxon>
    </lineage>
</organism>
<protein>
    <submittedName>
        <fullName evidence="6">TonB family protein</fullName>
    </submittedName>
</protein>
<reference evidence="6 7" key="1">
    <citation type="submission" date="2012-06" db="EMBL/GenBank/DDBJ databases">
        <title>Complete genome of Terriglobus roseus DSM 18391.</title>
        <authorList>
            <consortium name="US DOE Joint Genome Institute (JGI-PGF)"/>
            <person name="Lucas S."/>
            <person name="Copeland A."/>
            <person name="Lapidus A."/>
            <person name="Glavina del Rio T."/>
            <person name="Dalin E."/>
            <person name="Tice H."/>
            <person name="Bruce D."/>
            <person name="Goodwin L."/>
            <person name="Pitluck S."/>
            <person name="Peters L."/>
            <person name="Mikhailova N."/>
            <person name="Munk A.C.C."/>
            <person name="Kyrpides N."/>
            <person name="Mavromatis K."/>
            <person name="Ivanova N."/>
            <person name="Brettin T."/>
            <person name="Detter J.C."/>
            <person name="Han C."/>
            <person name="Larimer F."/>
            <person name="Land M."/>
            <person name="Hauser L."/>
            <person name="Markowitz V."/>
            <person name="Cheng J.-F."/>
            <person name="Hugenholtz P."/>
            <person name="Woyke T."/>
            <person name="Wu D."/>
            <person name="Brambilla E."/>
            <person name="Klenk H.-P."/>
            <person name="Eisen J.A."/>
        </authorList>
    </citation>
    <scope>NUCLEOTIDE SEQUENCE [LARGE SCALE GENOMIC DNA]</scope>
    <source>
        <strain evidence="7">DSM 18391 / NRRL B-41598 / KBS 63</strain>
    </source>
</reference>
<dbReference type="eggNOG" id="COG0810">
    <property type="taxonomic scope" value="Bacteria"/>
</dbReference>
<evidence type="ECO:0000313" key="7">
    <source>
        <dbReference type="Proteomes" id="UP000006056"/>
    </source>
</evidence>
<dbReference type="HOGENOM" id="CLU_972981_0_0_0"/>
<dbReference type="Proteomes" id="UP000006056">
    <property type="component" value="Chromosome"/>
</dbReference>
<evidence type="ECO:0000256" key="2">
    <source>
        <dbReference type="ARBA" id="ARBA00022692"/>
    </source>
</evidence>
<gene>
    <name evidence="6" type="ordered locus">Terro_1047</name>
</gene>
<sequence length="286" mass="30946">MSFRIAIGLARYVKRMLNLLALIFALLLPAIARPQKPNPASALQQELAGKLLALRSFSAATEIHASWDGHAVSVDEPRYRIFAAVKIASVDQENKQIILRGKRIAAVLNSKAGALSLTNEEIPVTIQIDVPSSDTSLEGLTDVLFVPLSSAIFSLPDDFGTSVIAVYDPDVKKYIRCEECLRRLAPGKTPQIAAATERKGTQMPVLTHSVEPALPLSATPLKAGVMVTLIIDTSGKPTSLWIARSGGDPWDRSAIEAVAAYRFKPAKQDGVPVAVRLDVDMKFETH</sequence>
<dbReference type="InterPro" id="IPR006260">
    <property type="entry name" value="TonB/TolA_C"/>
</dbReference>
<dbReference type="InterPro" id="IPR037682">
    <property type="entry name" value="TonB_C"/>
</dbReference>
<dbReference type="NCBIfam" id="TIGR01352">
    <property type="entry name" value="tonB_Cterm"/>
    <property type="match status" value="1"/>
</dbReference>
<dbReference type="OrthoDB" id="121388at2"/>
<keyword evidence="3" id="KW-1133">Transmembrane helix</keyword>
<dbReference type="KEGG" id="trs:Terro_1047"/>
<evidence type="ECO:0000313" key="6">
    <source>
        <dbReference type="EMBL" id="AFL87368.1"/>
    </source>
</evidence>
<keyword evidence="4" id="KW-0472">Membrane</keyword>
<accession>I3ZDQ0</accession>
<comment type="subcellular location">
    <subcellularLocation>
        <location evidence="1">Membrane</location>
        <topology evidence="1">Single-pass membrane protein</topology>
    </subcellularLocation>
</comment>
<dbReference type="STRING" id="926566.Terro_1047"/>
<dbReference type="GO" id="GO:0055085">
    <property type="term" value="P:transmembrane transport"/>
    <property type="evidence" value="ECO:0007669"/>
    <property type="project" value="InterPro"/>
</dbReference>
<evidence type="ECO:0000256" key="4">
    <source>
        <dbReference type="ARBA" id="ARBA00023136"/>
    </source>
</evidence>
<keyword evidence="7" id="KW-1185">Reference proteome</keyword>
<dbReference type="Gene3D" id="3.30.1150.10">
    <property type="match status" value="1"/>
</dbReference>
<dbReference type="Pfam" id="PF03544">
    <property type="entry name" value="TonB_C"/>
    <property type="match status" value="1"/>
</dbReference>
<dbReference type="GO" id="GO:0016020">
    <property type="term" value="C:membrane"/>
    <property type="evidence" value="ECO:0007669"/>
    <property type="project" value="UniProtKB-SubCell"/>
</dbReference>
<proteinExistence type="predicted"/>
<name>I3ZDQ0_TERRK</name>
<evidence type="ECO:0000256" key="1">
    <source>
        <dbReference type="ARBA" id="ARBA00004167"/>
    </source>
</evidence>
<dbReference type="SUPFAM" id="SSF74653">
    <property type="entry name" value="TolA/TonB C-terminal domain"/>
    <property type="match status" value="1"/>
</dbReference>
<feature type="domain" description="TonB C-terminal" evidence="5">
    <location>
        <begin position="225"/>
        <end position="284"/>
    </location>
</feature>
<dbReference type="RefSeq" id="WP_014784937.1">
    <property type="nucleotide sequence ID" value="NC_018014.1"/>
</dbReference>
<dbReference type="AlphaFoldDB" id="I3ZDQ0"/>
<keyword evidence="2" id="KW-0812">Transmembrane</keyword>
<dbReference type="EMBL" id="CP003379">
    <property type="protein sequence ID" value="AFL87368.1"/>
    <property type="molecule type" value="Genomic_DNA"/>
</dbReference>
<evidence type="ECO:0000256" key="3">
    <source>
        <dbReference type="ARBA" id="ARBA00022989"/>
    </source>
</evidence>
<evidence type="ECO:0000259" key="5">
    <source>
        <dbReference type="Pfam" id="PF03544"/>
    </source>
</evidence>